<evidence type="ECO:0000256" key="2">
    <source>
        <dbReference type="ARBA" id="ARBA00006916"/>
    </source>
</evidence>
<reference evidence="10" key="2">
    <citation type="submission" date="2015-01" db="EMBL/GenBank/DDBJ databases">
        <title>Evolutionary Origins and Diversification of the Mycorrhizal Mutualists.</title>
        <authorList>
            <consortium name="DOE Joint Genome Institute"/>
            <consortium name="Mycorrhizal Genomics Consortium"/>
            <person name="Kohler A."/>
            <person name="Kuo A."/>
            <person name="Nagy L.G."/>
            <person name="Floudas D."/>
            <person name="Copeland A."/>
            <person name="Barry K.W."/>
            <person name="Cichocki N."/>
            <person name="Veneault-Fourrey C."/>
            <person name="LaButti K."/>
            <person name="Lindquist E.A."/>
            <person name="Lipzen A."/>
            <person name="Lundell T."/>
            <person name="Morin E."/>
            <person name="Murat C."/>
            <person name="Riley R."/>
            <person name="Ohm R."/>
            <person name="Sun H."/>
            <person name="Tunlid A."/>
            <person name="Henrissat B."/>
            <person name="Grigoriev I.V."/>
            <person name="Hibbett D.S."/>
            <person name="Martin F."/>
        </authorList>
    </citation>
    <scope>NUCLEOTIDE SEQUENCE [LARGE SCALE GENOMIC DNA]</scope>
    <source>
        <strain evidence="10">ATCC 200175</strain>
    </source>
</reference>
<keyword evidence="6 8" id="KW-0175">Coiled coil</keyword>
<evidence type="ECO:0000256" key="8">
    <source>
        <dbReference type="SAM" id="Coils"/>
    </source>
</evidence>
<evidence type="ECO:0000256" key="4">
    <source>
        <dbReference type="ARBA" id="ARBA00019827"/>
    </source>
</evidence>
<dbReference type="Proteomes" id="UP000053647">
    <property type="component" value="Unassembled WGS sequence"/>
</dbReference>
<feature type="non-terminal residue" evidence="9">
    <location>
        <position position="97"/>
    </location>
</feature>
<dbReference type="AlphaFoldDB" id="A0A0C9U9G2"/>
<dbReference type="GO" id="GO:0005730">
    <property type="term" value="C:nucleolus"/>
    <property type="evidence" value="ECO:0007669"/>
    <property type="project" value="UniProtKB-SubCell"/>
</dbReference>
<dbReference type="PANTHER" id="PTHR33911:SF1">
    <property type="entry name" value="RRNA-PROCESSING PROTEIN EFG1"/>
    <property type="match status" value="1"/>
</dbReference>
<gene>
    <name evidence="9" type="ORF">PAXINDRAFT_39723</name>
</gene>
<accession>A0A0C9U9G2</accession>
<evidence type="ECO:0000256" key="5">
    <source>
        <dbReference type="ARBA" id="ARBA00022552"/>
    </source>
</evidence>
<comment type="subcellular location">
    <subcellularLocation>
        <location evidence="1">Nucleus</location>
        <location evidence="1">Nucleolus</location>
    </subcellularLocation>
</comment>
<feature type="non-terminal residue" evidence="9">
    <location>
        <position position="1"/>
    </location>
</feature>
<feature type="coiled-coil region" evidence="8">
    <location>
        <begin position="18"/>
        <end position="76"/>
    </location>
</feature>
<dbReference type="EMBL" id="KN819336">
    <property type="protein sequence ID" value="KIJ15616.1"/>
    <property type="molecule type" value="Genomic_DNA"/>
</dbReference>
<reference evidence="9 10" key="1">
    <citation type="submission" date="2014-06" db="EMBL/GenBank/DDBJ databases">
        <authorList>
            <consortium name="DOE Joint Genome Institute"/>
            <person name="Kuo A."/>
            <person name="Kohler A."/>
            <person name="Nagy L.G."/>
            <person name="Floudas D."/>
            <person name="Copeland A."/>
            <person name="Barry K.W."/>
            <person name="Cichocki N."/>
            <person name="Veneault-Fourrey C."/>
            <person name="LaButti K."/>
            <person name="Lindquist E.A."/>
            <person name="Lipzen A."/>
            <person name="Lundell T."/>
            <person name="Morin E."/>
            <person name="Murat C."/>
            <person name="Sun H."/>
            <person name="Tunlid A."/>
            <person name="Henrissat B."/>
            <person name="Grigoriev I.V."/>
            <person name="Hibbett D.S."/>
            <person name="Martin F."/>
            <person name="Nordberg H.P."/>
            <person name="Cantor M.N."/>
            <person name="Hua S.X."/>
        </authorList>
    </citation>
    <scope>NUCLEOTIDE SEQUENCE [LARGE SCALE GENOMIC DNA]</scope>
    <source>
        <strain evidence="9 10">ATCC 200175</strain>
    </source>
</reference>
<sequence length="97" mass="11411">LRQTKRLLAKQSLAADVRVETERRMKALDADLVRAEGARKERNFAVKYHKIKFFERQKVVRKINQTKRSLENSEGEERKKLESALGDLRVDLNYILV</sequence>
<evidence type="ECO:0000256" key="3">
    <source>
        <dbReference type="ARBA" id="ARBA00018689"/>
    </source>
</evidence>
<evidence type="ECO:0000256" key="1">
    <source>
        <dbReference type="ARBA" id="ARBA00004604"/>
    </source>
</evidence>
<proteinExistence type="inferred from homology"/>
<dbReference type="GO" id="GO:0030688">
    <property type="term" value="C:preribosome, small subunit precursor"/>
    <property type="evidence" value="ECO:0007669"/>
    <property type="project" value="TreeGrafter"/>
</dbReference>
<comment type="similarity">
    <text evidence="2">Belongs to the EFG1 family.</text>
</comment>
<keyword evidence="7" id="KW-0539">Nucleus</keyword>
<dbReference type="OrthoDB" id="47732at2759"/>
<evidence type="ECO:0000256" key="6">
    <source>
        <dbReference type="ARBA" id="ARBA00023054"/>
    </source>
</evidence>
<keyword evidence="5" id="KW-0698">rRNA processing</keyword>
<dbReference type="InterPro" id="IPR050786">
    <property type="entry name" value="EFG1_rRNA-proc"/>
</dbReference>
<dbReference type="HOGENOM" id="CLU_156744_0_0_1"/>
<name>A0A0C9U9G2_PAXIN</name>
<dbReference type="PANTHER" id="PTHR33911">
    <property type="entry name" value="RRNA-PROCESSING PROTEIN EFG1"/>
    <property type="match status" value="1"/>
</dbReference>
<dbReference type="Pfam" id="PF10153">
    <property type="entry name" value="Efg1"/>
    <property type="match status" value="1"/>
</dbReference>
<evidence type="ECO:0000313" key="9">
    <source>
        <dbReference type="EMBL" id="KIJ15616.1"/>
    </source>
</evidence>
<dbReference type="GO" id="GO:0000462">
    <property type="term" value="P:maturation of SSU-rRNA from tricistronic rRNA transcript (SSU-rRNA, 5.8S rRNA, LSU-rRNA)"/>
    <property type="evidence" value="ECO:0007669"/>
    <property type="project" value="TreeGrafter"/>
</dbReference>
<organism evidence="9 10">
    <name type="scientific">Paxillus involutus ATCC 200175</name>
    <dbReference type="NCBI Taxonomy" id="664439"/>
    <lineage>
        <taxon>Eukaryota</taxon>
        <taxon>Fungi</taxon>
        <taxon>Dikarya</taxon>
        <taxon>Basidiomycota</taxon>
        <taxon>Agaricomycotina</taxon>
        <taxon>Agaricomycetes</taxon>
        <taxon>Agaricomycetidae</taxon>
        <taxon>Boletales</taxon>
        <taxon>Paxilineae</taxon>
        <taxon>Paxillaceae</taxon>
        <taxon>Paxillus</taxon>
    </lineage>
</organism>
<evidence type="ECO:0000313" key="10">
    <source>
        <dbReference type="Proteomes" id="UP000053647"/>
    </source>
</evidence>
<evidence type="ECO:0000256" key="7">
    <source>
        <dbReference type="ARBA" id="ARBA00023242"/>
    </source>
</evidence>
<dbReference type="InterPro" id="IPR019310">
    <property type="entry name" value="Efg1"/>
</dbReference>
<protein>
    <recommendedName>
        <fullName evidence="3">rRNA-processing protein EFG1</fullName>
    </recommendedName>
    <alternativeName>
        <fullName evidence="4">rRNA-processing protein efg1</fullName>
    </alternativeName>
</protein>
<keyword evidence="10" id="KW-1185">Reference proteome</keyword>